<dbReference type="SUPFAM" id="SSF53474">
    <property type="entry name" value="alpha/beta-Hydrolases"/>
    <property type="match status" value="1"/>
</dbReference>
<dbReference type="GO" id="GO:0016787">
    <property type="term" value="F:hydrolase activity"/>
    <property type="evidence" value="ECO:0007669"/>
    <property type="project" value="UniProtKB-KW"/>
</dbReference>
<protein>
    <submittedName>
        <fullName evidence="3">Alpha/beta fold hydrolase</fullName>
    </submittedName>
</protein>
<reference evidence="3 4" key="1">
    <citation type="submission" date="2023-08" db="EMBL/GenBank/DDBJ databases">
        <title>Rhodoferax potami sp. nov. and Rhodoferax mekongensis sp. nov., isolated from the Mekong River in Thailand.</title>
        <authorList>
            <person name="Kitikhun S."/>
            <person name="Charoenyingcharoen P."/>
            <person name="Siriarchawattana P."/>
            <person name="Likhitrattanapisal S."/>
            <person name="Nilsakha T."/>
            <person name="Chanpet A."/>
            <person name="Rattanawaree P."/>
            <person name="Ingsriswang S."/>
        </authorList>
    </citation>
    <scope>NUCLEOTIDE SEQUENCE [LARGE SCALE GENOMIC DNA]</scope>
    <source>
        <strain evidence="3 4">TBRC 17660</strain>
    </source>
</reference>
<keyword evidence="1" id="KW-0732">Signal</keyword>
<keyword evidence="3" id="KW-0378">Hydrolase</keyword>
<evidence type="ECO:0000313" key="3">
    <source>
        <dbReference type="EMBL" id="MDT7518219.1"/>
    </source>
</evidence>
<dbReference type="InterPro" id="IPR000073">
    <property type="entry name" value="AB_hydrolase_1"/>
</dbReference>
<sequence>MPTHILKLHTFALSTIAVAMLTACGGGGGGSGGGSAKTGFLSGTVIDGYIEGAKVCLDVNSNGACDTGEPTATTDSGGKYKLDTGSISTSGLTVIAEIPDTAKDSDDNGLTLLAAGKSAYTMAAPATESSVVTPITTLIVGKVKTDNLSAATAKGRVLEELGLASDTNPYEDHVAAGNSIVQGTARQLAAQLQQAQKNLPAGTTPQERLAKLQEAVKAMQDAAGSVALKSQDADPLNLPLTLSTVATGSLFAYKMPSAMGKQINATAMLFTPKSVPPPGGWPLVVFGHGTVGVAQSCAPSVTMKATGNWEYASVVASLLSQGMVVVAPDYEGMGSSAMGVEAGHPYLDLGSAGRSMALAAVGAKKLMTTQLSGAWATMGHSQGGHAALAGAQFAGLAKKQEPSLNYKGAIAIAPASNLQMSLNTMWSGIQASSLNPASYATGYNAVEISNFYAAYVVKGTQSTPAPLTPSDVFGARMLAVYNAKVGTECFSSFSSSVSTSVGQYAVTNGATPAGYTGFINAAINATNVTRVLNSNEPGQMKLPGNTLIVQGSADTTVLPSSTRALLATMQSKGSQVTLSYHDSVAATHGGVLAVPAAQAAVTNHLNSMFTAH</sequence>
<accession>A0ABU3KLS6</accession>
<dbReference type="PANTHER" id="PTHR34853:SF1">
    <property type="entry name" value="LIPASE 5"/>
    <property type="match status" value="1"/>
</dbReference>
<name>A0ABU3KLS6_9BURK</name>
<gene>
    <name evidence="3" type="ORF">RAE19_05645</name>
</gene>
<dbReference type="Proteomes" id="UP001321700">
    <property type="component" value="Unassembled WGS sequence"/>
</dbReference>
<dbReference type="Pfam" id="PF12697">
    <property type="entry name" value="Abhydrolase_6"/>
    <property type="match status" value="1"/>
</dbReference>
<dbReference type="RefSeq" id="WP_313873995.1">
    <property type="nucleotide sequence ID" value="NZ_JAVBIK010000001.1"/>
</dbReference>
<keyword evidence="4" id="KW-1185">Reference proteome</keyword>
<organism evidence="3 4">
    <name type="scientific">Rhodoferax potami</name>
    <dbReference type="NCBI Taxonomy" id="3068338"/>
    <lineage>
        <taxon>Bacteria</taxon>
        <taxon>Pseudomonadati</taxon>
        <taxon>Pseudomonadota</taxon>
        <taxon>Betaproteobacteria</taxon>
        <taxon>Burkholderiales</taxon>
        <taxon>Comamonadaceae</taxon>
        <taxon>Rhodoferax</taxon>
    </lineage>
</organism>
<feature type="domain" description="AB hydrolase-1" evidence="2">
    <location>
        <begin position="284"/>
        <end position="431"/>
    </location>
</feature>
<comment type="caution">
    <text evidence="3">The sequence shown here is derived from an EMBL/GenBank/DDBJ whole genome shotgun (WGS) entry which is preliminary data.</text>
</comment>
<feature type="signal peptide" evidence="1">
    <location>
        <begin position="1"/>
        <end position="19"/>
    </location>
</feature>
<evidence type="ECO:0000256" key="1">
    <source>
        <dbReference type="SAM" id="SignalP"/>
    </source>
</evidence>
<dbReference type="PROSITE" id="PS51257">
    <property type="entry name" value="PROKAR_LIPOPROTEIN"/>
    <property type="match status" value="1"/>
</dbReference>
<dbReference type="PANTHER" id="PTHR34853">
    <property type="match status" value="1"/>
</dbReference>
<evidence type="ECO:0000313" key="4">
    <source>
        <dbReference type="Proteomes" id="UP001321700"/>
    </source>
</evidence>
<dbReference type="Gene3D" id="3.40.50.1820">
    <property type="entry name" value="alpha/beta hydrolase"/>
    <property type="match status" value="1"/>
</dbReference>
<dbReference type="EMBL" id="JAVBIK010000001">
    <property type="protein sequence ID" value="MDT7518219.1"/>
    <property type="molecule type" value="Genomic_DNA"/>
</dbReference>
<proteinExistence type="predicted"/>
<dbReference type="InterPro" id="IPR005152">
    <property type="entry name" value="Lipase_secreted"/>
</dbReference>
<evidence type="ECO:0000259" key="2">
    <source>
        <dbReference type="Pfam" id="PF12697"/>
    </source>
</evidence>
<dbReference type="InterPro" id="IPR029058">
    <property type="entry name" value="AB_hydrolase_fold"/>
</dbReference>
<feature type="chain" id="PRO_5045882663" evidence="1">
    <location>
        <begin position="20"/>
        <end position="612"/>
    </location>
</feature>